<name>M3HGQ2_CANMX</name>
<dbReference type="OrthoDB" id="10437779at2759"/>
<dbReference type="OMA" id="SHIDHKQ"/>
<keyword evidence="3" id="KW-1185">Reference proteome</keyword>
<proteinExistence type="predicted"/>
<comment type="caution">
    <text evidence="2">The sequence shown here is derived from an EMBL/GenBank/DDBJ whole genome shotgun (WGS) entry which is preliminary data.</text>
</comment>
<reference evidence="2 3" key="1">
    <citation type="submission" date="2013-02" db="EMBL/GenBank/DDBJ databases">
        <title>Genome sequence of Candida maltosa Xu316, a potential industrial strain for xylitol and ethanol production.</title>
        <authorList>
            <person name="Yu J."/>
            <person name="Wang Q."/>
            <person name="Geng X."/>
            <person name="Bao W."/>
            <person name="He P."/>
            <person name="Cai J."/>
        </authorList>
    </citation>
    <scope>NUCLEOTIDE SEQUENCE [LARGE SCALE GENOMIC DNA]</scope>
    <source>
        <strain evidence="3">Xu316</strain>
    </source>
</reference>
<dbReference type="AlphaFoldDB" id="M3HGQ2"/>
<gene>
    <name evidence="2" type="ORF">G210_3299</name>
</gene>
<sequence length="228" mass="26045">MTAMERLAMVQGHMDHTLTAAETFPYLSREERLKYDPDKIYNRTSTISSVRSTSPSLSLSSVSASSSVQLSRSPSPVQLATVPVSLKKDEDEKEEENKDESDFKLNDLVKKLNKKKVLCLSNDKDSLELQQDEKDENIIIHENINEITEDKFTDEYDVVILNELGEESSYETSLFLKSINSEVVIVVRDEFRPESIINDDDNKNCEYDYYVDLNNSVVVKSSPKEEQD</sequence>
<feature type="region of interest" description="Disordered" evidence="1">
    <location>
        <begin position="81"/>
        <end position="101"/>
    </location>
</feature>
<dbReference type="Proteomes" id="UP000011777">
    <property type="component" value="Unassembled WGS sequence"/>
</dbReference>
<evidence type="ECO:0000313" key="2">
    <source>
        <dbReference type="EMBL" id="EMG46452.1"/>
    </source>
</evidence>
<organism evidence="2 3">
    <name type="scientific">Candida maltosa (strain Xu316)</name>
    <name type="common">Yeast</name>
    <dbReference type="NCBI Taxonomy" id="1245528"/>
    <lineage>
        <taxon>Eukaryota</taxon>
        <taxon>Fungi</taxon>
        <taxon>Dikarya</taxon>
        <taxon>Ascomycota</taxon>
        <taxon>Saccharomycotina</taxon>
        <taxon>Pichiomycetes</taxon>
        <taxon>Debaryomycetaceae</taxon>
        <taxon>Candida/Lodderomyces clade</taxon>
        <taxon>Candida</taxon>
    </lineage>
</organism>
<dbReference type="HOGENOM" id="CLU_1089884_0_0_1"/>
<dbReference type="EMBL" id="AOGT01002004">
    <property type="protein sequence ID" value="EMG46452.1"/>
    <property type="molecule type" value="Genomic_DNA"/>
</dbReference>
<protein>
    <submittedName>
        <fullName evidence="2">Uncharacterized protein</fullName>
    </submittedName>
</protein>
<evidence type="ECO:0000313" key="3">
    <source>
        <dbReference type="Proteomes" id="UP000011777"/>
    </source>
</evidence>
<evidence type="ECO:0000256" key="1">
    <source>
        <dbReference type="SAM" id="MobiDB-lite"/>
    </source>
</evidence>
<accession>M3HGQ2</accession>